<proteinExistence type="predicted"/>
<feature type="region of interest" description="Disordered" evidence="1">
    <location>
        <begin position="130"/>
        <end position="158"/>
    </location>
</feature>
<dbReference type="KEGG" id="tpal:117640349"/>
<gene>
    <name evidence="3" type="primary">LOC117640349</name>
</gene>
<organism evidence="3">
    <name type="scientific">Thrips palmi</name>
    <name type="common">Melon thrips</name>
    <dbReference type="NCBI Taxonomy" id="161013"/>
    <lineage>
        <taxon>Eukaryota</taxon>
        <taxon>Metazoa</taxon>
        <taxon>Ecdysozoa</taxon>
        <taxon>Arthropoda</taxon>
        <taxon>Hexapoda</taxon>
        <taxon>Insecta</taxon>
        <taxon>Pterygota</taxon>
        <taxon>Neoptera</taxon>
        <taxon>Paraneoptera</taxon>
        <taxon>Thysanoptera</taxon>
        <taxon>Terebrantia</taxon>
        <taxon>Thripoidea</taxon>
        <taxon>Thripidae</taxon>
        <taxon>Thrips</taxon>
    </lineage>
</organism>
<evidence type="ECO:0000313" key="3">
    <source>
        <dbReference type="RefSeq" id="XP_034232694.1"/>
    </source>
</evidence>
<dbReference type="GeneID" id="117640349"/>
<evidence type="ECO:0000313" key="2">
    <source>
        <dbReference type="Proteomes" id="UP000515158"/>
    </source>
</evidence>
<keyword evidence="2" id="KW-1185">Reference proteome</keyword>
<feature type="region of interest" description="Disordered" evidence="1">
    <location>
        <begin position="1"/>
        <end position="29"/>
    </location>
</feature>
<evidence type="ECO:0000256" key="1">
    <source>
        <dbReference type="SAM" id="MobiDB-lite"/>
    </source>
</evidence>
<dbReference type="InParanoid" id="A0A6P8ZHZ1"/>
<protein>
    <submittedName>
        <fullName evidence="3">Mediator of RNA polymerase II transcription subunit 15-like</fullName>
    </submittedName>
</protein>
<feature type="region of interest" description="Disordered" evidence="1">
    <location>
        <begin position="58"/>
        <end position="83"/>
    </location>
</feature>
<dbReference type="AlphaFoldDB" id="A0A6P8ZHZ1"/>
<feature type="compositionally biased region" description="Basic and acidic residues" evidence="1">
    <location>
        <begin position="1"/>
        <end position="15"/>
    </location>
</feature>
<dbReference type="RefSeq" id="XP_034232694.1">
    <property type="nucleotide sequence ID" value="XM_034376803.1"/>
</dbReference>
<sequence length="158" mass="15967">MECEARLRLDSERGGHQVPAEAQAESPEVKTAVAFASPKPAAPSTDVTEAAVVPEVPSPDAKGVMAPSPDVKEATVPAAPSPDVKEVATVPEAPSPEVTVVAVIRAAPPVLAAGLGAPPTRKRNALAAAFGQGPAGNTRRQRAAQRAKLAASNTEEGS</sequence>
<name>A0A6P8ZHZ1_THRPL</name>
<reference evidence="3" key="1">
    <citation type="submission" date="2025-08" db="UniProtKB">
        <authorList>
            <consortium name="RefSeq"/>
        </authorList>
    </citation>
    <scope>IDENTIFICATION</scope>
    <source>
        <tissue evidence="3">Total insect</tissue>
    </source>
</reference>
<accession>A0A6P8ZHZ1</accession>
<dbReference type="Proteomes" id="UP000515158">
    <property type="component" value="Unplaced"/>
</dbReference>